<dbReference type="EMBL" id="MAXA01000237">
    <property type="protein sequence ID" value="OHV23949.1"/>
    <property type="molecule type" value="Genomic_DNA"/>
</dbReference>
<evidence type="ECO:0008006" key="3">
    <source>
        <dbReference type="Google" id="ProtNLM"/>
    </source>
</evidence>
<dbReference type="AlphaFoldDB" id="A0A1S1PRS4"/>
<dbReference type="RefSeq" id="WP_071065699.1">
    <property type="nucleotide sequence ID" value="NZ_MAXA01000237.1"/>
</dbReference>
<protein>
    <recommendedName>
        <fullName evidence="3">HTH cro/C1-type domain-containing protein</fullName>
    </recommendedName>
</protein>
<comment type="caution">
    <text evidence="1">The sequence shown here is derived from an EMBL/GenBank/DDBJ whole genome shotgun (WGS) entry which is preliminary data.</text>
</comment>
<keyword evidence="2" id="KW-1185">Reference proteome</keyword>
<evidence type="ECO:0000313" key="2">
    <source>
        <dbReference type="Proteomes" id="UP000179769"/>
    </source>
</evidence>
<gene>
    <name evidence="1" type="ORF">BBK14_23480</name>
</gene>
<dbReference type="OrthoDB" id="3218454at2"/>
<accession>A0A1S1PRS4</accession>
<sequence>MHTGPGPEPRPALDQFIAHLAALRKRRNATWTGLEQRTGVARQALSAAARGHQPGGREWLIPSDTVAIALDQGLRADGTLFGLWVQVRREDEEIRLARIAAKAFPGMGGLPPLLGRTVEAREVRPTDRRLFGVEGLSAAAVLAFADGVDDQLRTHHPKITDVAGAETALADLERDRDAADPADLFPPAYDAWVTVETILSKRVHPKYIPKLTSLAGTLAAGLSTVASFADNDSIGRVFAGIAEVHANAAGEPALLARVAGIQSWQALEANLPLNAADIAAQARLRADPADRARLAAYEAEAAAVAGLYGRAENAITTMREGRSASIAGRPAIPWGTANEDLFVALTAAQTPGRATVAVIHGTRAVEAFERPCQGMALAHLATAAGHLRGDRPTPDNAAAAAIAALDVVRHAPNAEVHGRARRLASELSAWESEPLVRELNARVATV</sequence>
<organism evidence="1 2">
    <name type="scientific">Parafrankia soli</name>
    <dbReference type="NCBI Taxonomy" id="2599596"/>
    <lineage>
        <taxon>Bacteria</taxon>
        <taxon>Bacillati</taxon>
        <taxon>Actinomycetota</taxon>
        <taxon>Actinomycetes</taxon>
        <taxon>Frankiales</taxon>
        <taxon>Frankiaceae</taxon>
        <taxon>Parafrankia</taxon>
    </lineage>
</organism>
<dbReference type="Proteomes" id="UP000179769">
    <property type="component" value="Unassembled WGS sequence"/>
</dbReference>
<evidence type="ECO:0000313" key="1">
    <source>
        <dbReference type="EMBL" id="OHV23949.1"/>
    </source>
</evidence>
<proteinExistence type="predicted"/>
<name>A0A1S1PRS4_9ACTN</name>
<reference evidence="2" key="1">
    <citation type="submission" date="2016-07" db="EMBL/GenBank/DDBJ databases">
        <title>Frankia sp. NRRL B-16219 Genome sequencing.</title>
        <authorList>
            <person name="Ghodhbane-Gtari F."/>
            <person name="Swanson E."/>
            <person name="Gueddou A."/>
            <person name="Louati M."/>
            <person name="Nouioui I."/>
            <person name="Hezbri K."/>
            <person name="Abebe-Akele F."/>
            <person name="Simpson S."/>
            <person name="Morris K."/>
            <person name="Thomas K."/>
            <person name="Gtari M."/>
            <person name="Tisa L.S."/>
        </authorList>
    </citation>
    <scope>NUCLEOTIDE SEQUENCE [LARGE SCALE GENOMIC DNA]</scope>
    <source>
        <strain evidence="2">NRRL B-16219</strain>
    </source>
</reference>